<dbReference type="EMBL" id="CP093351">
    <property type="protein sequence ID" value="WOH14488.1"/>
    <property type="molecule type" value="Genomic_DNA"/>
</dbReference>
<evidence type="ECO:0000313" key="2">
    <source>
        <dbReference type="EMBL" id="WOH14488.1"/>
    </source>
</evidence>
<dbReference type="PANTHER" id="PTHR43383">
    <property type="entry name" value="NODULIN 6"/>
    <property type="match status" value="1"/>
</dbReference>
<dbReference type="PANTHER" id="PTHR43383:SF2">
    <property type="entry name" value="AMIDOHYDROLASE 2 FAMILY PROTEIN"/>
    <property type="match status" value="1"/>
</dbReference>
<gene>
    <name evidence="2" type="ORF">DCAR_0934007</name>
</gene>
<accession>A0AAF0XUI3</accession>
<feature type="domain" description="Reverse transcriptase Ty1/copia-type" evidence="1">
    <location>
        <begin position="6"/>
        <end position="184"/>
    </location>
</feature>
<reference evidence="2" key="2">
    <citation type="submission" date="2022-03" db="EMBL/GenBank/DDBJ databases">
        <title>Draft title - Genomic analysis of global carrot germplasm unveils the trajectory of domestication and the origin of high carotenoid orange carrot.</title>
        <authorList>
            <person name="Iorizzo M."/>
            <person name="Ellison S."/>
            <person name="Senalik D."/>
            <person name="Macko-Podgorni A."/>
            <person name="Grzebelus D."/>
            <person name="Bostan H."/>
            <person name="Rolling W."/>
            <person name="Curaba J."/>
            <person name="Simon P."/>
        </authorList>
    </citation>
    <scope>NUCLEOTIDE SEQUENCE</scope>
    <source>
        <tissue evidence="2">Leaf</tissue>
    </source>
</reference>
<dbReference type="SUPFAM" id="SSF56672">
    <property type="entry name" value="DNA/RNA polymerases"/>
    <property type="match status" value="1"/>
</dbReference>
<keyword evidence="3" id="KW-1185">Reference proteome</keyword>
<proteinExistence type="predicted"/>
<sequence>MKEEISWVYKVKRKSNGSVDYKARLVARGFSQSYGLDYEETFSPVAKMTSVQAILSMAASKGWKLWQLDVKNAFLYEDIDREIYIEQPLGFKSKKFPDYVRHLKKAIYGLKQAPPSWFGKIAQYLSFCDYSSSSADASLFIKKDSKVRVLVLLYVDDMIITGNDEQEINRLKDELAIRFEMKNLRS</sequence>
<name>A0AAF0XUI3_DAUCS</name>
<evidence type="ECO:0000313" key="3">
    <source>
        <dbReference type="Proteomes" id="UP000077755"/>
    </source>
</evidence>
<dbReference type="InterPro" id="IPR043502">
    <property type="entry name" value="DNA/RNA_pol_sf"/>
</dbReference>
<dbReference type="Pfam" id="PF07727">
    <property type="entry name" value="RVT_2"/>
    <property type="match status" value="1"/>
</dbReference>
<organism evidence="2 3">
    <name type="scientific">Daucus carota subsp. sativus</name>
    <name type="common">Carrot</name>
    <dbReference type="NCBI Taxonomy" id="79200"/>
    <lineage>
        <taxon>Eukaryota</taxon>
        <taxon>Viridiplantae</taxon>
        <taxon>Streptophyta</taxon>
        <taxon>Embryophyta</taxon>
        <taxon>Tracheophyta</taxon>
        <taxon>Spermatophyta</taxon>
        <taxon>Magnoliopsida</taxon>
        <taxon>eudicotyledons</taxon>
        <taxon>Gunneridae</taxon>
        <taxon>Pentapetalae</taxon>
        <taxon>asterids</taxon>
        <taxon>campanulids</taxon>
        <taxon>Apiales</taxon>
        <taxon>Apiaceae</taxon>
        <taxon>Apioideae</taxon>
        <taxon>Scandiceae</taxon>
        <taxon>Daucinae</taxon>
        <taxon>Daucus</taxon>
        <taxon>Daucus sect. Daucus</taxon>
    </lineage>
</organism>
<dbReference type="AlphaFoldDB" id="A0AAF0XUI3"/>
<reference evidence="2" key="1">
    <citation type="journal article" date="2016" name="Nat. Genet.">
        <title>A high-quality carrot genome assembly provides new insights into carotenoid accumulation and asterid genome evolution.</title>
        <authorList>
            <person name="Iorizzo M."/>
            <person name="Ellison S."/>
            <person name="Senalik D."/>
            <person name="Zeng P."/>
            <person name="Satapoomin P."/>
            <person name="Huang J."/>
            <person name="Bowman M."/>
            <person name="Iovene M."/>
            <person name="Sanseverino W."/>
            <person name="Cavagnaro P."/>
            <person name="Yildiz M."/>
            <person name="Macko-Podgorni A."/>
            <person name="Moranska E."/>
            <person name="Grzebelus E."/>
            <person name="Grzebelus D."/>
            <person name="Ashrafi H."/>
            <person name="Zheng Z."/>
            <person name="Cheng S."/>
            <person name="Spooner D."/>
            <person name="Van Deynze A."/>
            <person name="Simon P."/>
        </authorList>
    </citation>
    <scope>NUCLEOTIDE SEQUENCE</scope>
    <source>
        <tissue evidence="2">Leaf</tissue>
    </source>
</reference>
<dbReference type="Proteomes" id="UP000077755">
    <property type="component" value="Chromosome 9"/>
</dbReference>
<protein>
    <recommendedName>
        <fullName evidence="1">Reverse transcriptase Ty1/copia-type domain-containing protein</fullName>
    </recommendedName>
</protein>
<dbReference type="InterPro" id="IPR013103">
    <property type="entry name" value="RVT_2"/>
</dbReference>
<evidence type="ECO:0000259" key="1">
    <source>
        <dbReference type="Pfam" id="PF07727"/>
    </source>
</evidence>